<dbReference type="GO" id="GO:0005886">
    <property type="term" value="C:plasma membrane"/>
    <property type="evidence" value="ECO:0007669"/>
    <property type="project" value="TreeGrafter"/>
</dbReference>
<dbReference type="GO" id="GO:0004630">
    <property type="term" value="F:phospholipase D activity"/>
    <property type="evidence" value="ECO:0007669"/>
    <property type="project" value="UniProtKB-EC"/>
</dbReference>
<dbReference type="Proteomes" id="UP000631114">
    <property type="component" value="Unassembled WGS sequence"/>
</dbReference>
<comment type="catalytic activity">
    <reaction evidence="1">
        <text>a 1,2-diacyl-sn-glycero-3-phosphocholine + H2O = a 1,2-diacyl-sn-glycero-3-phosphate + choline + H(+)</text>
        <dbReference type="Rhea" id="RHEA:14445"/>
        <dbReference type="ChEBI" id="CHEBI:15354"/>
        <dbReference type="ChEBI" id="CHEBI:15377"/>
        <dbReference type="ChEBI" id="CHEBI:15378"/>
        <dbReference type="ChEBI" id="CHEBI:57643"/>
        <dbReference type="ChEBI" id="CHEBI:58608"/>
        <dbReference type="EC" id="3.1.4.4"/>
    </reaction>
</comment>
<protein>
    <recommendedName>
        <fullName evidence="2">phospholipase D</fullName>
        <ecNumber evidence="2">3.1.4.4</ecNumber>
    </recommendedName>
</protein>
<dbReference type="OrthoDB" id="14911at2759"/>
<name>A0A835MAF9_9MAGN</name>
<accession>A0A835MAF9</accession>
<evidence type="ECO:0000256" key="3">
    <source>
        <dbReference type="ARBA" id="ARBA00022737"/>
    </source>
</evidence>
<evidence type="ECO:0000256" key="5">
    <source>
        <dbReference type="ARBA" id="ARBA00022963"/>
    </source>
</evidence>
<organism evidence="8 9">
    <name type="scientific">Coptis chinensis</name>
    <dbReference type="NCBI Taxonomy" id="261450"/>
    <lineage>
        <taxon>Eukaryota</taxon>
        <taxon>Viridiplantae</taxon>
        <taxon>Streptophyta</taxon>
        <taxon>Embryophyta</taxon>
        <taxon>Tracheophyta</taxon>
        <taxon>Spermatophyta</taxon>
        <taxon>Magnoliopsida</taxon>
        <taxon>Ranunculales</taxon>
        <taxon>Ranunculaceae</taxon>
        <taxon>Coptidoideae</taxon>
        <taxon>Coptis</taxon>
    </lineage>
</organism>
<keyword evidence="4" id="KW-0378">Hydrolase</keyword>
<keyword evidence="9" id="KW-1185">Reference proteome</keyword>
<evidence type="ECO:0000256" key="2">
    <source>
        <dbReference type="ARBA" id="ARBA00012027"/>
    </source>
</evidence>
<dbReference type="Pfam" id="PF00614">
    <property type="entry name" value="PLDc"/>
    <property type="match status" value="1"/>
</dbReference>
<dbReference type="Gene3D" id="3.30.870.10">
    <property type="entry name" value="Endonuclease Chain A"/>
    <property type="match status" value="1"/>
</dbReference>
<dbReference type="SUPFAM" id="SSF56024">
    <property type="entry name" value="Phospholipase D/nuclease"/>
    <property type="match status" value="1"/>
</dbReference>
<keyword evidence="6" id="KW-0443">Lipid metabolism</keyword>
<comment type="caution">
    <text evidence="8">The sequence shown here is derived from an EMBL/GenBank/DDBJ whole genome shotgun (WGS) entry which is preliminary data.</text>
</comment>
<gene>
    <name evidence="8" type="ORF">IFM89_009091</name>
</gene>
<reference evidence="8 9" key="1">
    <citation type="submission" date="2020-10" db="EMBL/GenBank/DDBJ databases">
        <title>The Coptis chinensis genome and diversification of protoberbering-type alkaloids.</title>
        <authorList>
            <person name="Wang B."/>
            <person name="Shu S."/>
            <person name="Song C."/>
            <person name="Liu Y."/>
        </authorList>
    </citation>
    <scope>NUCLEOTIDE SEQUENCE [LARGE SCALE GENOMIC DNA]</scope>
    <source>
        <strain evidence="8">HL-2020</strain>
        <tissue evidence="8">Leaf</tissue>
    </source>
</reference>
<sequence length="137" mass="15796">MIGSRMVSCGNRNVKLRGRTSSKVRDWVSAINDAGLRPPEGWCHPHRFGSFCSTEGFGERTVVAQWSHHEKLVIVDYRVGFIGGLDLCFGWYDTPSQRWAMCMFSLEKMNMLQLLFSWKVLWRLVIISHLSFNKQGL</sequence>
<dbReference type="AlphaFoldDB" id="A0A835MAF9"/>
<evidence type="ECO:0000313" key="9">
    <source>
        <dbReference type="Proteomes" id="UP000631114"/>
    </source>
</evidence>
<dbReference type="InterPro" id="IPR001736">
    <property type="entry name" value="PLipase_D/transphosphatidylase"/>
</dbReference>
<dbReference type="EC" id="3.1.4.4" evidence="2"/>
<dbReference type="SMART" id="SM00155">
    <property type="entry name" value="PLDc"/>
    <property type="match status" value="1"/>
</dbReference>
<feature type="domain" description="PLD phosphodiesterase" evidence="7">
    <location>
        <begin position="64"/>
        <end position="91"/>
    </location>
</feature>
<dbReference type="PANTHER" id="PTHR18896:SF76">
    <property type="entry name" value="PHOSPHOLIPASE"/>
    <property type="match status" value="1"/>
</dbReference>
<proteinExistence type="predicted"/>
<dbReference type="EMBL" id="JADFTS010000002">
    <property type="protein sequence ID" value="KAF9619749.1"/>
    <property type="molecule type" value="Genomic_DNA"/>
</dbReference>
<evidence type="ECO:0000256" key="1">
    <source>
        <dbReference type="ARBA" id="ARBA00000798"/>
    </source>
</evidence>
<evidence type="ECO:0000256" key="4">
    <source>
        <dbReference type="ARBA" id="ARBA00022801"/>
    </source>
</evidence>
<dbReference type="PROSITE" id="PS50035">
    <property type="entry name" value="PLD"/>
    <property type="match status" value="1"/>
</dbReference>
<keyword evidence="3" id="KW-0677">Repeat</keyword>
<evidence type="ECO:0000256" key="6">
    <source>
        <dbReference type="ARBA" id="ARBA00023098"/>
    </source>
</evidence>
<evidence type="ECO:0000313" key="8">
    <source>
        <dbReference type="EMBL" id="KAF9619749.1"/>
    </source>
</evidence>
<dbReference type="GO" id="GO:0009395">
    <property type="term" value="P:phospholipid catabolic process"/>
    <property type="evidence" value="ECO:0007669"/>
    <property type="project" value="TreeGrafter"/>
</dbReference>
<keyword evidence="5" id="KW-0442">Lipid degradation</keyword>
<dbReference type="InterPro" id="IPR015679">
    <property type="entry name" value="PLipase_D_fam"/>
</dbReference>
<dbReference type="PANTHER" id="PTHR18896">
    <property type="entry name" value="PHOSPHOLIPASE D"/>
    <property type="match status" value="1"/>
</dbReference>
<evidence type="ECO:0000259" key="7">
    <source>
        <dbReference type="PROSITE" id="PS50035"/>
    </source>
</evidence>